<gene>
    <name evidence="1" type="ORF">ABE541_05240</name>
</gene>
<reference evidence="1 2" key="1">
    <citation type="submission" date="2024-04" db="EMBL/GenBank/DDBJ databases">
        <title>WGS of bacteria from Torrens River.</title>
        <authorList>
            <person name="Wyrsch E.R."/>
            <person name="Drigo B."/>
        </authorList>
    </citation>
    <scope>NUCLEOTIDE SEQUENCE [LARGE SCALE GENOMIC DNA]</scope>
    <source>
        <strain evidence="1 2">TWI391</strain>
    </source>
</reference>
<keyword evidence="2" id="KW-1185">Reference proteome</keyword>
<protein>
    <submittedName>
        <fullName evidence="1">Uncharacterized protein</fullName>
    </submittedName>
</protein>
<dbReference type="Proteomes" id="UP001409291">
    <property type="component" value="Unassembled WGS sequence"/>
</dbReference>
<name>A0ABV0BPJ0_9SPHI</name>
<dbReference type="RefSeq" id="WP_346580851.1">
    <property type="nucleotide sequence ID" value="NZ_JBDJLH010000003.1"/>
</dbReference>
<sequence length="265" mass="31206">MLNTNNDIFDILAHIHSSKCDKTNNFEEFLDSWTNEIISQRNISFPNGIHGLGWLISYLNTIDFLNNDTDKLLYDVDDVLYKLAINEILNNSDTNKLLDYLSYFIERLLNKSLSVNNYREVLLYEVVYLIIADLNKKINLGSSDIFTNVMILIKYNFILKQELLHIDMIKEVYNLLLDKTVNYIISNDTSNYIEQLYLLKLSDIYNPMKTDISHIIQNAIKNLVISKNYKSDWYEIVNFEKKISNHSFLDKKNLYVYVSNFPIYS</sequence>
<evidence type="ECO:0000313" key="1">
    <source>
        <dbReference type="EMBL" id="MEN5376661.1"/>
    </source>
</evidence>
<proteinExistence type="predicted"/>
<comment type="caution">
    <text evidence="1">The sequence shown here is derived from an EMBL/GenBank/DDBJ whole genome shotgun (WGS) entry which is preliminary data.</text>
</comment>
<organism evidence="1 2">
    <name type="scientific">Sphingobacterium kitahiroshimense</name>
    <dbReference type="NCBI Taxonomy" id="470446"/>
    <lineage>
        <taxon>Bacteria</taxon>
        <taxon>Pseudomonadati</taxon>
        <taxon>Bacteroidota</taxon>
        <taxon>Sphingobacteriia</taxon>
        <taxon>Sphingobacteriales</taxon>
        <taxon>Sphingobacteriaceae</taxon>
        <taxon>Sphingobacterium</taxon>
    </lineage>
</organism>
<evidence type="ECO:0000313" key="2">
    <source>
        <dbReference type="Proteomes" id="UP001409291"/>
    </source>
</evidence>
<dbReference type="EMBL" id="JBDJNQ010000002">
    <property type="protein sequence ID" value="MEN5376661.1"/>
    <property type="molecule type" value="Genomic_DNA"/>
</dbReference>
<accession>A0ABV0BPJ0</accession>